<dbReference type="SUPFAM" id="SSF51735">
    <property type="entry name" value="NAD(P)-binding Rossmann-fold domains"/>
    <property type="match status" value="1"/>
</dbReference>
<proteinExistence type="inferred from homology"/>
<evidence type="ECO:0000256" key="1">
    <source>
        <dbReference type="ARBA" id="ARBA00006484"/>
    </source>
</evidence>
<reference evidence="6" key="1">
    <citation type="submission" date="2016-10" db="EMBL/GenBank/DDBJ databases">
        <authorList>
            <person name="Varghese N."/>
            <person name="Submissions S."/>
        </authorList>
    </citation>
    <scope>NUCLEOTIDE SEQUENCE [LARGE SCALE GENOMIC DNA]</scope>
    <source>
        <strain evidence="6">CGMCC 4.3568</strain>
    </source>
</reference>
<dbReference type="PANTHER" id="PTHR44196:SF1">
    <property type="entry name" value="DEHYDROGENASE_REDUCTASE SDR FAMILY MEMBER 7B"/>
    <property type="match status" value="1"/>
</dbReference>
<dbReference type="InterPro" id="IPR020904">
    <property type="entry name" value="Sc_DH/Rdtase_CS"/>
</dbReference>
<evidence type="ECO:0000256" key="2">
    <source>
        <dbReference type="ARBA" id="ARBA00023002"/>
    </source>
</evidence>
<sequence>MSARGRVRTALVTGAASGMGRMAAQRLAAAGVRVAAVDLDSSGLADTALRSSNTHTFSCDVTDAAAVTGVVERVTGELGPIDRLVHAAGLCRIGPALEHALPSLRRVVEVNFLGTVHVTRAVVPGMLDRGDGEVVLFGSLAGWLPSPRLAAYSASKFAVTAFAEVLAQEVAGSGVRVLCVCPGQVETPLAQGVRAIDPGVLGGRSGMPPEEALDAVEAALASRRAPLFVFPGRGTSQTVLARRLLPNLLRRQIIRHVRPAR</sequence>
<dbReference type="PANTHER" id="PTHR44196">
    <property type="entry name" value="DEHYDROGENASE/REDUCTASE SDR FAMILY MEMBER 7B"/>
    <property type="match status" value="1"/>
</dbReference>
<accession>A0A1I1AZ33</accession>
<comment type="similarity">
    <text evidence="1 3">Belongs to the short-chain dehydrogenases/reductases (SDR) family.</text>
</comment>
<dbReference type="InterPro" id="IPR002347">
    <property type="entry name" value="SDR_fam"/>
</dbReference>
<evidence type="ECO:0000313" key="5">
    <source>
        <dbReference type="EMBL" id="SFB41523.1"/>
    </source>
</evidence>
<dbReference type="InterPro" id="IPR057326">
    <property type="entry name" value="KR_dom"/>
</dbReference>
<evidence type="ECO:0000256" key="3">
    <source>
        <dbReference type="RuleBase" id="RU000363"/>
    </source>
</evidence>
<dbReference type="PRINTS" id="PR00080">
    <property type="entry name" value="SDRFAMILY"/>
</dbReference>
<dbReference type="InterPro" id="IPR036291">
    <property type="entry name" value="NAD(P)-bd_dom_sf"/>
</dbReference>
<dbReference type="STRING" id="490629.SAMN05216266_110182"/>
<dbReference type="GO" id="GO:0016020">
    <property type="term" value="C:membrane"/>
    <property type="evidence" value="ECO:0007669"/>
    <property type="project" value="TreeGrafter"/>
</dbReference>
<evidence type="ECO:0000313" key="6">
    <source>
        <dbReference type="Proteomes" id="UP000243799"/>
    </source>
</evidence>
<dbReference type="Proteomes" id="UP000243799">
    <property type="component" value="Unassembled WGS sequence"/>
</dbReference>
<keyword evidence="2" id="KW-0560">Oxidoreductase</keyword>
<dbReference type="SMART" id="SM00822">
    <property type="entry name" value="PKS_KR"/>
    <property type="match status" value="1"/>
</dbReference>
<organism evidence="5 6">
    <name type="scientific">Amycolatopsis marina</name>
    <dbReference type="NCBI Taxonomy" id="490629"/>
    <lineage>
        <taxon>Bacteria</taxon>
        <taxon>Bacillati</taxon>
        <taxon>Actinomycetota</taxon>
        <taxon>Actinomycetes</taxon>
        <taxon>Pseudonocardiales</taxon>
        <taxon>Pseudonocardiaceae</taxon>
        <taxon>Amycolatopsis</taxon>
    </lineage>
</organism>
<dbReference type="EMBL" id="FOKG01000010">
    <property type="protein sequence ID" value="SFB41523.1"/>
    <property type="molecule type" value="Genomic_DNA"/>
</dbReference>
<evidence type="ECO:0000259" key="4">
    <source>
        <dbReference type="SMART" id="SM00822"/>
    </source>
</evidence>
<protein>
    <submittedName>
        <fullName evidence="5">Short-chain dehydrogenase</fullName>
    </submittedName>
</protein>
<dbReference type="PRINTS" id="PR00081">
    <property type="entry name" value="GDHRDH"/>
</dbReference>
<gene>
    <name evidence="5" type="ORF">SAMN05216266_110182</name>
</gene>
<feature type="domain" description="Ketoreductase" evidence="4">
    <location>
        <begin position="8"/>
        <end position="184"/>
    </location>
</feature>
<dbReference type="Pfam" id="PF00106">
    <property type="entry name" value="adh_short"/>
    <property type="match status" value="1"/>
</dbReference>
<dbReference type="RefSeq" id="WP_091674440.1">
    <property type="nucleotide sequence ID" value="NZ_FOKG01000010.1"/>
</dbReference>
<keyword evidence="6" id="KW-1185">Reference proteome</keyword>
<dbReference type="PROSITE" id="PS00061">
    <property type="entry name" value="ADH_SHORT"/>
    <property type="match status" value="1"/>
</dbReference>
<dbReference type="GO" id="GO:0016491">
    <property type="term" value="F:oxidoreductase activity"/>
    <property type="evidence" value="ECO:0007669"/>
    <property type="project" value="UniProtKB-KW"/>
</dbReference>
<name>A0A1I1AZ33_9PSEU</name>
<dbReference type="AlphaFoldDB" id="A0A1I1AZ33"/>
<dbReference type="Gene3D" id="3.40.50.720">
    <property type="entry name" value="NAD(P)-binding Rossmann-like Domain"/>
    <property type="match status" value="1"/>
</dbReference>
<dbReference type="OrthoDB" id="7064009at2"/>